<accession>Q14VS7</accession>
<evidence type="ECO:0000313" key="2">
    <source>
        <dbReference type="Proteomes" id="UP000011238"/>
    </source>
</evidence>
<name>Q14VS7_9VIRU</name>
<reference evidence="2" key="1">
    <citation type="journal article" date="1999" name="J. Cancer Res. Clin. Oncol.">
        <title>Genomic studies of the Lucke tumor herpesvirus (RaHV-1).</title>
        <authorList>
            <person name="Davison A.J."/>
            <person name="Sauerbier W."/>
            <person name="Dolan A."/>
            <person name="Addison C."/>
            <person name="McKinnell R.G."/>
        </authorList>
    </citation>
    <scope>NUCLEOTIDE SEQUENCE [LARGE SCALE GENOMIC DNA]</scope>
    <source>
        <strain evidence="2">McKinnell</strain>
    </source>
</reference>
<proteinExistence type="predicted"/>
<reference evidence="1 2" key="2">
    <citation type="journal article" date="2006" name="J. Gen. Virol.">
        <title>Genome sequences of two frog herpesviruses.</title>
        <authorList>
            <person name="Davison A.J."/>
            <person name="Cunningham C."/>
            <person name="Sauerbier W."/>
            <person name="McKinnell R.G."/>
        </authorList>
    </citation>
    <scope>NUCLEOTIDE SEQUENCE [LARGE SCALE GENOMIC DNA]</scope>
    <source>
        <strain evidence="1 2">McKinnell</strain>
    </source>
</reference>
<organism evidence="2">
    <name type="scientific">Ranid herpesvirus 1</name>
    <name type="common">Lucke tumor herpesvirus</name>
    <dbReference type="NCBI Taxonomy" id="85655"/>
    <lineage>
        <taxon>Viruses</taxon>
        <taxon>Duplodnaviria</taxon>
        <taxon>Heunggongvirae</taxon>
        <taxon>Peploviricota</taxon>
        <taxon>Herviviricetes</taxon>
        <taxon>Herpesvirales</taxon>
        <taxon>Alloherpesviridae</taxon>
        <taxon>Batravirus</taxon>
        <taxon>Batravirus ranidallo1</taxon>
    </lineage>
</organism>
<dbReference type="RefSeq" id="YP_656686.1">
    <property type="nucleotide sequence ID" value="NC_008211.1"/>
</dbReference>
<protein>
    <submittedName>
        <fullName evidence="1">ORF31</fullName>
    </submittedName>
</protein>
<dbReference type="KEGG" id="vg:5141300"/>
<evidence type="ECO:0000313" key="1">
    <source>
        <dbReference type="EMBL" id="ABG25740.1"/>
    </source>
</evidence>
<keyword evidence="2" id="KW-1185">Reference proteome</keyword>
<dbReference type="Proteomes" id="UP000011238">
    <property type="component" value="Segment"/>
</dbReference>
<dbReference type="GeneID" id="5141300"/>
<dbReference type="EMBL" id="DQ665917">
    <property type="protein sequence ID" value="ABG25740.1"/>
    <property type="molecule type" value="Genomic_DNA"/>
</dbReference>
<sequence>MLSLYGFSTEQALRTFYANQLPEVRPTQRPPDGDWWNSAKSVTHVDEACARLKAVWEHAADLPDTPLRAPDLTNEEWCEYEDAWHNTCGRYTGPQRDMLRLQHCMGPSYFYCVRRRVRQLGTASAMVSAAALPLSLTLGQTLNAIMLIVGVEKARAVFAQEYARGCQSYYPLPRQVVEPNSVTWDCIDMRALGALTGGGVQPRMGACLTALGLPLLWKGESKDNVMHTNAARQRTMLSFIYGSGFAQYDPAWGIDKACRSLSALSILAAAASPQAVCALARDVGAASPDPANECVAGALEGLARINKQWGLAMGVEQITFVNLPCPAIKAELAARALKLHSAHPLLALGLLAVPCRPSECFAYTPHAVHTIRLGSQGAGKANYARYNAYAQDAAGVRSA</sequence>